<evidence type="ECO:0000256" key="2">
    <source>
        <dbReference type="RuleBase" id="RU003616"/>
    </source>
</evidence>
<reference evidence="4 5" key="1">
    <citation type="journal article" date="2005" name="DNA Res.">
        <title>Complete genome sequence of the facultative anaerobic magnetotactic bacterium Magnetospirillum sp. strain AMB-1.</title>
        <authorList>
            <person name="Matsunaga T."/>
            <person name="Okamura Y."/>
            <person name="Fukuda Y."/>
            <person name="Wahyudi A.T."/>
            <person name="Murase Y."/>
            <person name="Takeyama H."/>
        </authorList>
    </citation>
    <scope>NUCLEOTIDE SEQUENCE [LARGE SCALE GENOMIC DNA]</scope>
    <source>
        <strain evidence="5">ATCC 700264 / AMB-1</strain>
    </source>
</reference>
<dbReference type="CDD" id="cd06464">
    <property type="entry name" value="ACD_sHsps-like"/>
    <property type="match status" value="1"/>
</dbReference>
<evidence type="ECO:0000259" key="3">
    <source>
        <dbReference type="PROSITE" id="PS01031"/>
    </source>
</evidence>
<dbReference type="Pfam" id="PF00011">
    <property type="entry name" value="HSP20"/>
    <property type="match status" value="1"/>
</dbReference>
<dbReference type="SUPFAM" id="SSF49764">
    <property type="entry name" value="HSP20-like chaperones"/>
    <property type="match status" value="1"/>
</dbReference>
<sequence length="159" mass="17963">MKRTMIPKGHTPLTTRDGRLDPFLSLQRGINRMFDDLWHGFDVPTAFAGHRFPTLEVRDEEKMVRVVAELPGLGAEDVELSLHDGILTLKGEKKTENEEKTEHGMVSERWFGHFERTVAVGEVDEGATEAKYENGVLTITLPKVERPKETGRKIPIATK</sequence>
<dbReference type="InterPro" id="IPR008978">
    <property type="entry name" value="HSP20-like_chaperone"/>
</dbReference>
<feature type="domain" description="SHSP" evidence="3">
    <location>
        <begin position="46"/>
        <end position="159"/>
    </location>
</feature>
<dbReference type="OrthoDB" id="9808910at2"/>
<evidence type="ECO:0000256" key="1">
    <source>
        <dbReference type="PROSITE-ProRule" id="PRU00285"/>
    </source>
</evidence>
<dbReference type="PROSITE" id="PS01031">
    <property type="entry name" value="SHSP"/>
    <property type="match status" value="1"/>
</dbReference>
<organism evidence="4 5">
    <name type="scientific">Paramagnetospirillum magneticum (strain ATCC 700264 / AMB-1)</name>
    <name type="common">Magnetospirillum magneticum</name>
    <dbReference type="NCBI Taxonomy" id="342108"/>
    <lineage>
        <taxon>Bacteria</taxon>
        <taxon>Pseudomonadati</taxon>
        <taxon>Pseudomonadota</taxon>
        <taxon>Alphaproteobacteria</taxon>
        <taxon>Rhodospirillales</taxon>
        <taxon>Magnetospirillaceae</taxon>
        <taxon>Paramagnetospirillum</taxon>
    </lineage>
</organism>
<dbReference type="InterPro" id="IPR002068">
    <property type="entry name" value="A-crystallin/Hsp20_dom"/>
</dbReference>
<dbReference type="Proteomes" id="UP000007058">
    <property type="component" value="Chromosome"/>
</dbReference>
<protein>
    <submittedName>
        <fullName evidence="4">Molecular chaperone</fullName>
    </submittedName>
</protein>
<dbReference type="HOGENOM" id="CLU_046737_12_0_5"/>
<accession>Q2W374</accession>
<proteinExistence type="inferred from homology"/>
<gene>
    <name evidence="4" type="ordered locus">amb2897</name>
</gene>
<keyword evidence="5" id="KW-1185">Reference proteome</keyword>
<name>Q2W374_PARM1</name>
<dbReference type="AlphaFoldDB" id="Q2W374"/>
<dbReference type="RefSeq" id="WP_011385274.1">
    <property type="nucleotide sequence ID" value="NC_007626.1"/>
</dbReference>
<dbReference type="STRING" id="342108.amb2897"/>
<dbReference type="KEGG" id="mag:amb2897"/>
<dbReference type="Gene3D" id="2.60.40.790">
    <property type="match status" value="1"/>
</dbReference>
<evidence type="ECO:0000313" key="4">
    <source>
        <dbReference type="EMBL" id="BAE51701.1"/>
    </source>
</evidence>
<dbReference type="EMBL" id="AP007255">
    <property type="protein sequence ID" value="BAE51701.1"/>
    <property type="molecule type" value="Genomic_DNA"/>
</dbReference>
<dbReference type="PANTHER" id="PTHR11527">
    <property type="entry name" value="HEAT-SHOCK PROTEIN 20 FAMILY MEMBER"/>
    <property type="match status" value="1"/>
</dbReference>
<dbReference type="InterPro" id="IPR031107">
    <property type="entry name" value="Small_HSP"/>
</dbReference>
<evidence type="ECO:0000313" key="5">
    <source>
        <dbReference type="Proteomes" id="UP000007058"/>
    </source>
</evidence>
<comment type="similarity">
    <text evidence="1 2">Belongs to the small heat shock protein (HSP20) family.</text>
</comment>